<name>A0A8J3FG20_9ACTN</name>
<dbReference type="Pfam" id="PF17482">
    <property type="entry name" value="Phage_sheath_1C"/>
    <property type="match status" value="1"/>
</dbReference>
<gene>
    <name evidence="4" type="ORF">GCM10010124_14700</name>
</gene>
<dbReference type="EMBL" id="BMQC01000004">
    <property type="protein sequence ID" value="GGK23261.1"/>
    <property type="molecule type" value="Genomic_DNA"/>
</dbReference>
<dbReference type="Proteomes" id="UP000662200">
    <property type="component" value="Unassembled WGS sequence"/>
</dbReference>
<dbReference type="Pfam" id="PF04984">
    <property type="entry name" value="Phage_sheath_1"/>
    <property type="match status" value="1"/>
</dbReference>
<protein>
    <submittedName>
        <fullName evidence="4">Tail protein</fullName>
    </submittedName>
</protein>
<dbReference type="AlphaFoldDB" id="A0A8J3FG20"/>
<reference evidence="4" key="2">
    <citation type="submission" date="2020-09" db="EMBL/GenBank/DDBJ databases">
        <authorList>
            <person name="Sun Q."/>
            <person name="Ohkuma M."/>
        </authorList>
    </citation>
    <scope>NUCLEOTIDE SEQUENCE</scope>
    <source>
        <strain evidence="4">JCM 3091</strain>
    </source>
</reference>
<organism evidence="4 5">
    <name type="scientific">Pilimelia terevasa</name>
    <dbReference type="NCBI Taxonomy" id="53372"/>
    <lineage>
        <taxon>Bacteria</taxon>
        <taxon>Bacillati</taxon>
        <taxon>Actinomycetota</taxon>
        <taxon>Actinomycetes</taxon>
        <taxon>Micromonosporales</taxon>
        <taxon>Micromonosporaceae</taxon>
        <taxon>Pilimelia</taxon>
    </lineage>
</organism>
<feature type="domain" description="Tail sheath protein subtilisin-like" evidence="2">
    <location>
        <begin position="244"/>
        <end position="409"/>
    </location>
</feature>
<dbReference type="InterPro" id="IPR020287">
    <property type="entry name" value="Tail_sheath_C"/>
</dbReference>
<reference evidence="4" key="1">
    <citation type="journal article" date="2014" name="Int. J. Syst. Evol. Microbiol.">
        <title>Complete genome sequence of Corynebacterium casei LMG S-19264T (=DSM 44701T), isolated from a smear-ripened cheese.</title>
        <authorList>
            <consortium name="US DOE Joint Genome Institute (JGI-PGF)"/>
            <person name="Walter F."/>
            <person name="Albersmeier A."/>
            <person name="Kalinowski J."/>
            <person name="Ruckert C."/>
        </authorList>
    </citation>
    <scope>NUCLEOTIDE SEQUENCE</scope>
    <source>
        <strain evidence="4">JCM 3091</strain>
    </source>
</reference>
<evidence type="ECO:0000313" key="5">
    <source>
        <dbReference type="Proteomes" id="UP000662200"/>
    </source>
</evidence>
<feature type="domain" description="Tail sheath protein C-terminal" evidence="3">
    <location>
        <begin position="410"/>
        <end position="515"/>
    </location>
</feature>
<dbReference type="RefSeq" id="WP_189113460.1">
    <property type="nucleotide sequence ID" value="NZ_BMQC01000004.1"/>
</dbReference>
<dbReference type="InterPro" id="IPR052042">
    <property type="entry name" value="Tail_sheath_structural"/>
</dbReference>
<dbReference type="PANTHER" id="PTHR35861:SF1">
    <property type="entry name" value="PHAGE TAIL SHEATH PROTEIN"/>
    <property type="match status" value="1"/>
</dbReference>
<sequence length="527" mass="55718">MPTYLSPGVYVEEAEAGSRPIEGVGTAVAAFVGLAADGPVDQPTLVTSWSQFTKTFGEFVPGSYLAHSVFGYFLNGGGSAYIVRVGGDGAGAAPTAQAAPAQLAAAPQAQLGGYTVHARPAALPAGQRGPAISVEVGEAGGEAGEDAFILVVKRGNKVEETIGPVTTGKGKDNIVSAVRERSRLITVEEIAGAPARPEKGVVELVAPPAPAAARQAEQPAGEPGVRSARDYVGDAAERTGLGGLEAIDDITMVAVPDLMAAYEQGAIDAEAVKAVQTGIIAHCELMGDRMAILDPLPGHSPQQVKQWRADGGGFDSKYAALYYPWVKVFDPTAGINRYVPPSGHMAGIWARNDDTRGVHKAPANEVIRGAVALETQLTRGEQELLNPIGVNCLRAFPGRGIRVWGARTLSSDPAWRYLNVRRLFNYLEESILTGTQWVVFESNDDDLWARIRRTISAFLVNEWRKGALFGLTPDEAFYVKCDRDTNPAEGIDAGQVVCEIGVAPVKPAEFVIFRLAQFSGGTSLVAE</sequence>
<accession>A0A8J3FG20</accession>
<comment type="similarity">
    <text evidence="1">Belongs to the myoviridae tail sheath protein family.</text>
</comment>
<evidence type="ECO:0000259" key="3">
    <source>
        <dbReference type="Pfam" id="PF17482"/>
    </source>
</evidence>
<dbReference type="Gene3D" id="3.40.50.11780">
    <property type="match status" value="2"/>
</dbReference>
<keyword evidence="5" id="KW-1185">Reference proteome</keyword>
<evidence type="ECO:0000259" key="2">
    <source>
        <dbReference type="Pfam" id="PF04984"/>
    </source>
</evidence>
<dbReference type="PANTHER" id="PTHR35861">
    <property type="match status" value="1"/>
</dbReference>
<proteinExistence type="inferred from homology"/>
<dbReference type="InterPro" id="IPR035089">
    <property type="entry name" value="Phage_sheath_subtilisin"/>
</dbReference>
<evidence type="ECO:0000256" key="1">
    <source>
        <dbReference type="ARBA" id="ARBA00008005"/>
    </source>
</evidence>
<comment type="caution">
    <text evidence="4">The sequence shown here is derived from an EMBL/GenBank/DDBJ whole genome shotgun (WGS) entry which is preliminary data.</text>
</comment>
<evidence type="ECO:0000313" key="4">
    <source>
        <dbReference type="EMBL" id="GGK23261.1"/>
    </source>
</evidence>